<keyword evidence="3" id="KW-0805">Transcription regulation</keyword>
<dbReference type="CDD" id="cd00067">
    <property type="entry name" value="GAL4"/>
    <property type="match status" value="1"/>
</dbReference>
<evidence type="ECO:0000256" key="6">
    <source>
        <dbReference type="ARBA" id="ARBA00023242"/>
    </source>
</evidence>
<evidence type="ECO:0000256" key="2">
    <source>
        <dbReference type="ARBA" id="ARBA00022723"/>
    </source>
</evidence>
<sequence>MKIHDLSTAVPLLSPKSADSEELRQQRNYQRLIKTSLNAYSDGFGRFLRTTLPLISTLSSHPKSKAGFYAAVMDNARQRRGLGRRKACDFCCRRKMRCDAKKPKCSGCSMHNVACVWTPGLPVGKTQPKPSRQDGAETDDRFVNIEDRLRAIEAHLWRTASAPESSSGRQHAADSFNEYSPSPSIIAAVSPDHNNALEASEPHEAEDFPLPPQHKIEPLISNYFKGFNQALPLFTQESFMKMLQEWYQLPNQRDQATWSAINVVIALSLRYATSEDPIARGDRDSMASICLSNAQSTIESLVYRDQDLKGLQVLLGLVLLFQGTAHPHPTCVLTATAVKLVHRLRLHRKSNMDHGKSAERDRLFWMAYMIDRDISAHTTEPYLLQDHDIDVDVDGCTDSNATAGYLFADNDRLCINFLQLRIQLAHTQGKVYDLVHSVQASRFFAGRRRGATDRLHRMLEEWYSKIPDHFTSGKAALLERSPRRHCISLHIAYYQCLFSAHRVHAPNMVWVQCLTDFSDGLERDDLEDDPEAGSSLLPLYWPTLVEAARSFLALLDLIEADDSALRWSAICPCQAAIIILAANNLAISKHDLHDQIEADAERVENALKTVEQTRRVW</sequence>
<feature type="domain" description="Zn(2)-C6 fungal-type" evidence="7">
    <location>
        <begin position="87"/>
        <end position="117"/>
    </location>
</feature>
<dbReference type="GO" id="GO:0000981">
    <property type="term" value="F:DNA-binding transcription factor activity, RNA polymerase II-specific"/>
    <property type="evidence" value="ECO:0007669"/>
    <property type="project" value="InterPro"/>
</dbReference>
<reference evidence="8" key="1">
    <citation type="submission" date="2022-10" db="EMBL/GenBank/DDBJ databases">
        <title>Tapping the CABI collections for fungal endophytes: first genome assemblies for Collariella, Neodidymelliopsis, Ascochyta clinopodiicola, Didymella pomorum, Didymosphaeria variabile, Neocosmospora piperis and Neocucurbitaria cava.</title>
        <authorList>
            <person name="Hill R."/>
        </authorList>
    </citation>
    <scope>NUCLEOTIDE SEQUENCE</scope>
    <source>
        <strain evidence="8">IMI 366586</strain>
    </source>
</reference>
<evidence type="ECO:0000313" key="9">
    <source>
        <dbReference type="Proteomes" id="UP001140502"/>
    </source>
</evidence>
<comment type="subcellular location">
    <subcellularLocation>
        <location evidence="1">Nucleus</location>
    </subcellularLocation>
</comment>
<dbReference type="InterPro" id="IPR001138">
    <property type="entry name" value="Zn2Cys6_DnaBD"/>
</dbReference>
<dbReference type="GO" id="GO:0008270">
    <property type="term" value="F:zinc ion binding"/>
    <property type="evidence" value="ECO:0007669"/>
    <property type="project" value="InterPro"/>
</dbReference>
<evidence type="ECO:0000256" key="5">
    <source>
        <dbReference type="ARBA" id="ARBA00023163"/>
    </source>
</evidence>
<evidence type="ECO:0000256" key="1">
    <source>
        <dbReference type="ARBA" id="ARBA00004123"/>
    </source>
</evidence>
<dbReference type="GO" id="GO:0005634">
    <property type="term" value="C:nucleus"/>
    <property type="evidence" value="ECO:0007669"/>
    <property type="project" value="UniProtKB-SubCell"/>
</dbReference>
<accession>A0A9W8W5T6</accession>
<dbReference type="SUPFAM" id="SSF57701">
    <property type="entry name" value="Zn2/Cys6 DNA-binding domain"/>
    <property type="match status" value="1"/>
</dbReference>
<dbReference type="Gene3D" id="4.10.240.10">
    <property type="entry name" value="Zn(2)-C6 fungal-type DNA-binding domain"/>
    <property type="match status" value="1"/>
</dbReference>
<evidence type="ECO:0000259" key="7">
    <source>
        <dbReference type="PROSITE" id="PS50048"/>
    </source>
</evidence>
<dbReference type="InterPro" id="IPR007219">
    <property type="entry name" value="XnlR_reg_dom"/>
</dbReference>
<dbReference type="EMBL" id="JAPEUR010000276">
    <property type="protein sequence ID" value="KAJ4312872.1"/>
    <property type="molecule type" value="Genomic_DNA"/>
</dbReference>
<dbReference type="SMART" id="SM00066">
    <property type="entry name" value="GAL4"/>
    <property type="match status" value="1"/>
</dbReference>
<keyword evidence="9" id="KW-1185">Reference proteome</keyword>
<name>A0A9W8W5T6_9HYPO</name>
<dbReference type="OrthoDB" id="271595at2759"/>
<dbReference type="CDD" id="cd12148">
    <property type="entry name" value="fungal_TF_MHR"/>
    <property type="match status" value="1"/>
</dbReference>
<dbReference type="SMART" id="SM00906">
    <property type="entry name" value="Fungal_trans"/>
    <property type="match status" value="1"/>
</dbReference>
<keyword evidence="5" id="KW-0804">Transcription</keyword>
<comment type="caution">
    <text evidence="8">The sequence shown here is derived from an EMBL/GenBank/DDBJ whole genome shotgun (WGS) entry which is preliminary data.</text>
</comment>
<keyword evidence="4" id="KW-0238">DNA-binding</keyword>
<evidence type="ECO:0000256" key="3">
    <source>
        <dbReference type="ARBA" id="ARBA00023015"/>
    </source>
</evidence>
<dbReference type="InterPro" id="IPR036864">
    <property type="entry name" value="Zn2-C6_fun-type_DNA-bd_sf"/>
</dbReference>
<dbReference type="Pfam" id="PF04082">
    <property type="entry name" value="Fungal_trans"/>
    <property type="match status" value="1"/>
</dbReference>
<dbReference type="InterPro" id="IPR050987">
    <property type="entry name" value="AtrR-like"/>
</dbReference>
<proteinExistence type="predicted"/>
<keyword evidence="6" id="KW-0539">Nucleus</keyword>
<dbReference type="GO" id="GO:0006351">
    <property type="term" value="P:DNA-templated transcription"/>
    <property type="evidence" value="ECO:0007669"/>
    <property type="project" value="InterPro"/>
</dbReference>
<dbReference type="PROSITE" id="PS50048">
    <property type="entry name" value="ZN2_CY6_FUNGAL_2"/>
    <property type="match status" value="1"/>
</dbReference>
<evidence type="ECO:0000313" key="8">
    <source>
        <dbReference type="EMBL" id="KAJ4312872.1"/>
    </source>
</evidence>
<dbReference type="PROSITE" id="PS00463">
    <property type="entry name" value="ZN2_CY6_FUNGAL_1"/>
    <property type="match status" value="1"/>
</dbReference>
<dbReference type="Pfam" id="PF00172">
    <property type="entry name" value="Zn_clus"/>
    <property type="match status" value="1"/>
</dbReference>
<organism evidence="8 9">
    <name type="scientific">Fusarium piperis</name>
    <dbReference type="NCBI Taxonomy" id="1435070"/>
    <lineage>
        <taxon>Eukaryota</taxon>
        <taxon>Fungi</taxon>
        <taxon>Dikarya</taxon>
        <taxon>Ascomycota</taxon>
        <taxon>Pezizomycotina</taxon>
        <taxon>Sordariomycetes</taxon>
        <taxon>Hypocreomycetidae</taxon>
        <taxon>Hypocreales</taxon>
        <taxon>Nectriaceae</taxon>
        <taxon>Fusarium</taxon>
        <taxon>Fusarium solani species complex</taxon>
    </lineage>
</organism>
<dbReference type="AlphaFoldDB" id="A0A9W8W5T6"/>
<dbReference type="GO" id="GO:0003677">
    <property type="term" value="F:DNA binding"/>
    <property type="evidence" value="ECO:0007669"/>
    <property type="project" value="UniProtKB-KW"/>
</dbReference>
<keyword evidence="2" id="KW-0479">Metal-binding</keyword>
<evidence type="ECO:0000256" key="4">
    <source>
        <dbReference type="ARBA" id="ARBA00023125"/>
    </source>
</evidence>
<dbReference type="PANTHER" id="PTHR46910:SF37">
    <property type="entry name" value="ZN(II)2CYS6 TRANSCRIPTION FACTOR (EUROFUNG)"/>
    <property type="match status" value="1"/>
</dbReference>
<gene>
    <name evidence="8" type="ORF">N0V84_009726</name>
</gene>
<dbReference type="Proteomes" id="UP001140502">
    <property type="component" value="Unassembled WGS sequence"/>
</dbReference>
<protein>
    <recommendedName>
        <fullName evidence="7">Zn(2)-C6 fungal-type domain-containing protein</fullName>
    </recommendedName>
</protein>
<dbReference type="PANTHER" id="PTHR46910">
    <property type="entry name" value="TRANSCRIPTION FACTOR PDR1"/>
    <property type="match status" value="1"/>
</dbReference>